<keyword evidence="5" id="KW-0479">Metal-binding</keyword>
<organism evidence="15 16">
    <name type="scientific">Cyanidiococcus yangmingshanensis</name>
    <dbReference type="NCBI Taxonomy" id="2690220"/>
    <lineage>
        <taxon>Eukaryota</taxon>
        <taxon>Rhodophyta</taxon>
        <taxon>Bangiophyceae</taxon>
        <taxon>Cyanidiales</taxon>
        <taxon>Cyanidiaceae</taxon>
        <taxon>Cyanidiococcus</taxon>
    </lineage>
</organism>
<dbReference type="SUPFAM" id="SSF47323">
    <property type="entry name" value="Anticodon-binding domain of a subclass of class I aminoacyl-tRNA synthetases"/>
    <property type="match status" value="1"/>
</dbReference>
<comment type="caution">
    <text evidence="15">The sequence shown here is derived from an EMBL/GenBank/DDBJ whole genome shotgun (WGS) entry which is preliminary data.</text>
</comment>
<dbReference type="GO" id="GO:0005737">
    <property type="term" value="C:cytoplasm"/>
    <property type="evidence" value="ECO:0007669"/>
    <property type="project" value="TreeGrafter"/>
</dbReference>
<gene>
    <name evidence="15" type="ORF">F1559_001255</name>
</gene>
<name>A0A7J7IFE4_9RHOD</name>
<dbReference type="Gene3D" id="3.40.50.620">
    <property type="entry name" value="HUPs"/>
    <property type="match status" value="1"/>
</dbReference>
<dbReference type="PANTHER" id="PTHR10890:SF27">
    <property type="entry name" value="CYSTEINE--TRNA LIGASE, MITOCHONDRIAL-RELATED"/>
    <property type="match status" value="1"/>
</dbReference>
<evidence type="ECO:0000256" key="13">
    <source>
        <dbReference type="SAM" id="MobiDB-lite"/>
    </source>
</evidence>
<dbReference type="HAMAP" id="MF_00041">
    <property type="entry name" value="Cys_tRNA_synth"/>
    <property type="match status" value="1"/>
</dbReference>
<evidence type="ECO:0000256" key="1">
    <source>
        <dbReference type="ARBA" id="ARBA00001947"/>
    </source>
</evidence>
<accession>A0A7J7IFE4</accession>
<sequence length="638" mass="73115">MEPSVYVYNSLTRKKEPLTLKEDRNYLSWYICGPTVYDSSHVGHARNYVAFDTIRRLLTDLFGIPVRYQMNVTDIDDKIIQKSLDSGECFSSVARRYEEEFFADLEALHCRPPDTVTRVSEYIPEITAYIRRIMDQGYAYQAASGSVYFDVEAFERSGRHRYGKLKPSAAATAWSASNQPTSENATIEMEQLSLESEKRSPRDSALWKASKSPNEPGWTENGLVRGRPGWHIECSVMASLVSCRGSTELDMHAGGVDLKFPHHDNEIAQSEAFFETDSWCRYFLHSGHLNIEGLKMSKSLKNFITIREVLRRWNWRQLRVLFLLHHYQAGMNYSEESITHAAAIERAIQEFMHSTAAELRAFPPADRYRKPTPEDLQLLYETLPAAEARIRSHLCDNFNTPDAMQCLLTFIRAVNLQRNGTAQGVGYTVLQHVRHFVGHMLSCWGLDYDAVGPSESQGENAQAGADAWVQQAVNLRDQIREAILSADASVEASSLKLRILQICDEFRDDRVFPKRAIWKYDDPQAIQNDVDCRRRAEAAQAAAKEARRKEAEERLIEELKQGRLDPIQMFRIPAEYSQWREDGIPTHDAQGRELEKSRMKRLLKEQQRQERLHRKFLEAQASGLLSKLGLEPLDSSEN</sequence>
<dbReference type="InterPro" id="IPR024909">
    <property type="entry name" value="Cys-tRNA/MSH_ligase"/>
</dbReference>
<reference evidence="15 16" key="1">
    <citation type="journal article" date="2020" name="J. Phycol.">
        <title>Comparative genome analysis reveals Cyanidiococcus gen. nov., a new extremophilic red algal genus sister to Cyanidioschyzon (Cyanidioschyzonaceae, Rhodophyta).</title>
        <authorList>
            <person name="Liu S.-L."/>
            <person name="Chiang Y.-R."/>
            <person name="Yoon H.S."/>
            <person name="Fu H.-Y."/>
        </authorList>
    </citation>
    <scope>NUCLEOTIDE SEQUENCE [LARGE SCALE GENOMIC DNA]</scope>
    <source>
        <strain evidence="15 16">THAL066</strain>
    </source>
</reference>
<dbReference type="InterPro" id="IPR015803">
    <property type="entry name" value="Cys-tRNA-ligase"/>
</dbReference>
<comment type="similarity">
    <text evidence="2">Belongs to the class-I aminoacyl-tRNA synthetase family.</text>
</comment>
<evidence type="ECO:0000256" key="8">
    <source>
        <dbReference type="ARBA" id="ARBA00022840"/>
    </source>
</evidence>
<evidence type="ECO:0000256" key="4">
    <source>
        <dbReference type="ARBA" id="ARBA00022598"/>
    </source>
</evidence>
<comment type="cofactor">
    <cofactor evidence="1">
        <name>Zn(2+)</name>
        <dbReference type="ChEBI" id="CHEBI:29105"/>
    </cofactor>
</comment>
<keyword evidence="16" id="KW-1185">Reference proteome</keyword>
<keyword evidence="6" id="KW-0547">Nucleotide-binding</keyword>
<keyword evidence="9" id="KW-0648">Protein biosynthesis</keyword>
<dbReference type="GO" id="GO:0006423">
    <property type="term" value="P:cysteinyl-tRNA aminoacylation"/>
    <property type="evidence" value="ECO:0007669"/>
    <property type="project" value="InterPro"/>
</dbReference>
<proteinExistence type="inferred from homology"/>
<dbReference type="SUPFAM" id="SSF52374">
    <property type="entry name" value="Nucleotidylyl transferase"/>
    <property type="match status" value="1"/>
</dbReference>
<dbReference type="Gene3D" id="1.20.120.1910">
    <property type="entry name" value="Cysteine-tRNA ligase, C-terminal anti-codon recognition domain"/>
    <property type="match status" value="1"/>
</dbReference>
<dbReference type="InterPro" id="IPR009080">
    <property type="entry name" value="tRNAsynth_Ia_anticodon-bd"/>
</dbReference>
<evidence type="ECO:0000256" key="12">
    <source>
        <dbReference type="SAM" id="Coils"/>
    </source>
</evidence>
<keyword evidence="4" id="KW-0436">Ligase</keyword>
<protein>
    <recommendedName>
        <fullName evidence="3">cysteine--tRNA ligase</fullName>
        <ecNumber evidence="3">6.1.1.16</ecNumber>
    </recommendedName>
    <alternativeName>
        <fullName evidence="11">Cysteinyl-tRNA synthetase</fullName>
    </alternativeName>
</protein>
<dbReference type="Proteomes" id="UP000530660">
    <property type="component" value="Unassembled WGS sequence"/>
</dbReference>
<keyword evidence="10" id="KW-0030">Aminoacyl-tRNA synthetase</keyword>
<feature type="domain" description="tRNA synthetases class I catalytic" evidence="14">
    <location>
        <begin position="24"/>
        <end position="341"/>
    </location>
</feature>
<dbReference type="InterPro" id="IPR032678">
    <property type="entry name" value="tRNA-synt_1_cat_dom"/>
</dbReference>
<feature type="region of interest" description="Disordered" evidence="13">
    <location>
        <begin position="194"/>
        <end position="220"/>
    </location>
</feature>
<dbReference type="EC" id="6.1.1.16" evidence="3"/>
<dbReference type="GO" id="GO:0046872">
    <property type="term" value="F:metal ion binding"/>
    <property type="evidence" value="ECO:0007669"/>
    <property type="project" value="UniProtKB-KW"/>
</dbReference>
<dbReference type="AlphaFoldDB" id="A0A7J7IFE4"/>
<dbReference type="InterPro" id="IPR014729">
    <property type="entry name" value="Rossmann-like_a/b/a_fold"/>
</dbReference>
<evidence type="ECO:0000313" key="15">
    <source>
        <dbReference type="EMBL" id="KAF6001450.1"/>
    </source>
</evidence>
<evidence type="ECO:0000256" key="6">
    <source>
        <dbReference type="ARBA" id="ARBA00022741"/>
    </source>
</evidence>
<evidence type="ECO:0000256" key="7">
    <source>
        <dbReference type="ARBA" id="ARBA00022833"/>
    </source>
</evidence>
<dbReference type="EMBL" id="VWRR01000014">
    <property type="protein sequence ID" value="KAF6001450.1"/>
    <property type="molecule type" value="Genomic_DNA"/>
</dbReference>
<dbReference type="NCBIfam" id="TIGR00435">
    <property type="entry name" value="cysS"/>
    <property type="match status" value="1"/>
</dbReference>
<dbReference type="Pfam" id="PF01406">
    <property type="entry name" value="tRNA-synt_1e"/>
    <property type="match status" value="1"/>
</dbReference>
<dbReference type="GO" id="GO:0004817">
    <property type="term" value="F:cysteine-tRNA ligase activity"/>
    <property type="evidence" value="ECO:0007669"/>
    <property type="project" value="UniProtKB-EC"/>
</dbReference>
<evidence type="ECO:0000256" key="2">
    <source>
        <dbReference type="ARBA" id="ARBA00005594"/>
    </source>
</evidence>
<evidence type="ECO:0000313" key="16">
    <source>
        <dbReference type="Proteomes" id="UP000530660"/>
    </source>
</evidence>
<evidence type="ECO:0000259" key="14">
    <source>
        <dbReference type="Pfam" id="PF01406"/>
    </source>
</evidence>
<evidence type="ECO:0000256" key="11">
    <source>
        <dbReference type="ARBA" id="ARBA00031499"/>
    </source>
</evidence>
<evidence type="ECO:0000256" key="3">
    <source>
        <dbReference type="ARBA" id="ARBA00012832"/>
    </source>
</evidence>
<dbReference type="GO" id="GO:0005524">
    <property type="term" value="F:ATP binding"/>
    <property type="evidence" value="ECO:0007669"/>
    <property type="project" value="UniProtKB-KW"/>
</dbReference>
<keyword evidence="7" id="KW-0862">Zinc</keyword>
<dbReference type="FunFam" id="3.40.50.620:FF:000027">
    <property type="entry name" value="Cysteine--tRNA ligase, cytoplasmic"/>
    <property type="match status" value="1"/>
</dbReference>
<keyword evidence="8" id="KW-0067">ATP-binding</keyword>
<evidence type="ECO:0000256" key="5">
    <source>
        <dbReference type="ARBA" id="ARBA00022723"/>
    </source>
</evidence>
<dbReference type="CDD" id="cd00672">
    <property type="entry name" value="CysRS_core"/>
    <property type="match status" value="1"/>
</dbReference>
<feature type="coiled-coil region" evidence="12">
    <location>
        <begin position="534"/>
        <end position="562"/>
    </location>
</feature>
<evidence type="ECO:0000256" key="10">
    <source>
        <dbReference type="ARBA" id="ARBA00023146"/>
    </source>
</evidence>
<dbReference type="PRINTS" id="PR00983">
    <property type="entry name" value="TRNASYNTHCYS"/>
</dbReference>
<keyword evidence="12" id="KW-0175">Coiled coil</keyword>
<evidence type="ECO:0000256" key="9">
    <source>
        <dbReference type="ARBA" id="ARBA00022917"/>
    </source>
</evidence>
<dbReference type="OrthoDB" id="438179at2759"/>
<dbReference type="PANTHER" id="PTHR10890">
    <property type="entry name" value="CYSTEINYL-TRNA SYNTHETASE"/>
    <property type="match status" value="1"/>
</dbReference>